<dbReference type="AlphaFoldDB" id="A0AAD3Y5W6"/>
<keyword evidence="2" id="KW-1185">Reference proteome</keyword>
<evidence type="ECO:0000313" key="2">
    <source>
        <dbReference type="Proteomes" id="UP001279734"/>
    </source>
</evidence>
<reference evidence="1" key="1">
    <citation type="submission" date="2023-05" db="EMBL/GenBank/DDBJ databases">
        <title>Nepenthes gracilis genome sequencing.</title>
        <authorList>
            <person name="Fukushima K."/>
        </authorList>
    </citation>
    <scope>NUCLEOTIDE SEQUENCE</scope>
    <source>
        <strain evidence="1">SING2019-196</strain>
    </source>
</reference>
<proteinExistence type="predicted"/>
<name>A0AAD3Y5W6_NEPGR</name>
<organism evidence="1 2">
    <name type="scientific">Nepenthes gracilis</name>
    <name type="common">Slender pitcher plant</name>
    <dbReference type="NCBI Taxonomy" id="150966"/>
    <lineage>
        <taxon>Eukaryota</taxon>
        <taxon>Viridiplantae</taxon>
        <taxon>Streptophyta</taxon>
        <taxon>Embryophyta</taxon>
        <taxon>Tracheophyta</taxon>
        <taxon>Spermatophyta</taxon>
        <taxon>Magnoliopsida</taxon>
        <taxon>eudicotyledons</taxon>
        <taxon>Gunneridae</taxon>
        <taxon>Pentapetalae</taxon>
        <taxon>Caryophyllales</taxon>
        <taxon>Nepenthaceae</taxon>
        <taxon>Nepenthes</taxon>
    </lineage>
</organism>
<comment type="caution">
    <text evidence="1">The sequence shown here is derived from an EMBL/GenBank/DDBJ whole genome shotgun (WGS) entry which is preliminary data.</text>
</comment>
<protein>
    <submittedName>
        <fullName evidence="1">Uncharacterized protein</fullName>
    </submittedName>
</protein>
<evidence type="ECO:0000313" key="1">
    <source>
        <dbReference type="EMBL" id="GMH30403.1"/>
    </source>
</evidence>
<sequence length="77" mass="8534">MQRHHQPRTPPAAGFCCSPKALQKQQPTAESKFNASLYFGSTPSGYRTQHKTSIPSCDSNDHLTICNKLSLPSNIFQ</sequence>
<gene>
    <name evidence="1" type="ORF">Nepgr_032246</name>
</gene>
<dbReference type="EMBL" id="BSYO01000038">
    <property type="protein sequence ID" value="GMH30403.1"/>
    <property type="molecule type" value="Genomic_DNA"/>
</dbReference>
<accession>A0AAD3Y5W6</accession>
<dbReference type="Proteomes" id="UP001279734">
    <property type="component" value="Unassembled WGS sequence"/>
</dbReference>